<evidence type="ECO:0000313" key="2">
    <source>
        <dbReference type="Proteomes" id="UP000185628"/>
    </source>
</evidence>
<proteinExistence type="predicted"/>
<dbReference type="EMBL" id="MQVR01000136">
    <property type="protein sequence ID" value="OKL52541.1"/>
    <property type="molecule type" value="Genomic_DNA"/>
</dbReference>
<accession>A0A1Q5PY49</accession>
<gene>
    <name evidence="1" type="ORF">BSZ39_12560</name>
</gene>
<name>A0A1Q5PY49_9ACTO</name>
<dbReference type="AlphaFoldDB" id="A0A1Q5PY49"/>
<reference evidence="2" key="1">
    <citation type="submission" date="2016-12" db="EMBL/GenBank/DDBJ databases">
        <authorList>
            <person name="Meng X."/>
        </authorList>
    </citation>
    <scope>NUCLEOTIDE SEQUENCE [LARGE SCALE GENOMIC DNA]</scope>
    <source>
        <strain evidence="2">DSM 19116</strain>
    </source>
</reference>
<evidence type="ECO:0000313" key="1">
    <source>
        <dbReference type="EMBL" id="OKL52541.1"/>
    </source>
</evidence>
<organism evidence="1 2">
    <name type="scientific">Bowdeniella nasicola</name>
    <dbReference type="NCBI Taxonomy" id="208480"/>
    <lineage>
        <taxon>Bacteria</taxon>
        <taxon>Bacillati</taxon>
        <taxon>Actinomycetota</taxon>
        <taxon>Actinomycetes</taxon>
        <taxon>Actinomycetales</taxon>
        <taxon>Actinomycetaceae</taxon>
        <taxon>Bowdeniella</taxon>
    </lineage>
</organism>
<protein>
    <submittedName>
        <fullName evidence="1">Uncharacterized protein</fullName>
    </submittedName>
</protein>
<sequence length="108" mass="11451">MRLDIDADVLAFGGEDLLDNLFTVAVADHGVEALPRVLIVFGIKDAARHVGAHSLVPEVEGGAVAVVAQRRDGEGVATVRELMLREVQARTVLRSLLNGLGSRGIRDG</sequence>
<keyword evidence="2" id="KW-1185">Reference proteome</keyword>
<dbReference type="Proteomes" id="UP000185628">
    <property type="component" value="Unassembled WGS sequence"/>
</dbReference>
<comment type="caution">
    <text evidence="1">The sequence shown here is derived from an EMBL/GenBank/DDBJ whole genome shotgun (WGS) entry which is preliminary data.</text>
</comment>